<evidence type="ECO:0008006" key="6">
    <source>
        <dbReference type="Google" id="ProtNLM"/>
    </source>
</evidence>
<dbReference type="AlphaFoldDB" id="A0A8K0C9V2"/>
<evidence type="ECO:0000313" key="5">
    <source>
        <dbReference type="Proteomes" id="UP000801492"/>
    </source>
</evidence>
<dbReference type="EMBL" id="VTPC01090650">
    <property type="protein sequence ID" value="KAF2882139.1"/>
    <property type="molecule type" value="Genomic_DNA"/>
</dbReference>
<organism evidence="4 5">
    <name type="scientific">Ignelater luminosus</name>
    <name type="common">Cucubano</name>
    <name type="synonym">Pyrophorus luminosus</name>
    <dbReference type="NCBI Taxonomy" id="2038154"/>
    <lineage>
        <taxon>Eukaryota</taxon>
        <taxon>Metazoa</taxon>
        <taxon>Ecdysozoa</taxon>
        <taxon>Arthropoda</taxon>
        <taxon>Hexapoda</taxon>
        <taxon>Insecta</taxon>
        <taxon>Pterygota</taxon>
        <taxon>Neoptera</taxon>
        <taxon>Endopterygota</taxon>
        <taxon>Coleoptera</taxon>
        <taxon>Polyphaga</taxon>
        <taxon>Elateriformia</taxon>
        <taxon>Elateroidea</taxon>
        <taxon>Elateridae</taxon>
        <taxon>Agrypninae</taxon>
        <taxon>Pyrophorini</taxon>
        <taxon>Ignelater</taxon>
    </lineage>
</organism>
<evidence type="ECO:0000256" key="2">
    <source>
        <dbReference type="ARBA" id="ARBA00023002"/>
    </source>
</evidence>
<dbReference type="OrthoDB" id="417891at2759"/>
<dbReference type="InterPro" id="IPR002347">
    <property type="entry name" value="SDR_fam"/>
</dbReference>
<comment type="similarity">
    <text evidence="1 3">Belongs to the short-chain dehydrogenases/reductases (SDR) family.</text>
</comment>
<dbReference type="PANTHER" id="PTHR44229">
    <property type="entry name" value="15-HYDROXYPROSTAGLANDIN DEHYDROGENASE [NAD(+)]"/>
    <property type="match status" value="1"/>
</dbReference>
<accession>A0A8K0C9V2</accession>
<evidence type="ECO:0000256" key="3">
    <source>
        <dbReference type="RuleBase" id="RU000363"/>
    </source>
</evidence>
<proteinExistence type="inferred from homology"/>
<reference evidence="4" key="1">
    <citation type="submission" date="2019-08" db="EMBL/GenBank/DDBJ databases">
        <title>The genome of the North American firefly Photinus pyralis.</title>
        <authorList>
            <consortium name="Photinus pyralis genome working group"/>
            <person name="Fallon T.R."/>
            <person name="Sander Lower S.E."/>
            <person name="Weng J.-K."/>
        </authorList>
    </citation>
    <scope>NUCLEOTIDE SEQUENCE</scope>
    <source>
        <strain evidence="4">TRF0915ILg1</strain>
        <tissue evidence="4">Whole body</tissue>
    </source>
</reference>
<dbReference type="PRINTS" id="PR00081">
    <property type="entry name" value="GDHRDH"/>
</dbReference>
<dbReference type="InterPro" id="IPR036291">
    <property type="entry name" value="NAD(P)-bd_dom_sf"/>
</dbReference>
<feature type="non-terminal residue" evidence="4">
    <location>
        <position position="1"/>
    </location>
</feature>
<keyword evidence="5" id="KW-1185">Reference proteome</keyword>
<keyword evidence="2" id="KW-0560">Oxidoreductase</keyword>
<sequence>SVYKYRHQCFICHITMYDLNGKVVLITGGASGIGLSSAKEILRAGAQGVTIADINEANGKTAEKELAKLFGPNRVIFLKIDVTKQDEFEEAFDKTLKKWKTIDILINNAATINDKQWESQIALNINAMVRGNLLGLQYMGKDRGSKGGIILNVASIFGLQSGYTFPIFSATKHFTIGLTRSLGTPYHFDRTGVRIATICPGYTSTPLADYVRQTDAPFLSSDLWQLYVKSDKDIPKQP</sequence>
<protein>
    <recommendedName>
        <fullName evidence="6">Alcohol dehydrogenase</fullName>
    </recommendedName>
</protein>
<dbReference type="PRINTS" id="PR00080">
    <property type="entry name" value="SDRFAMILY"/>
</dbReference>
<dbReference type="SUPFAM" id="SSF51735">
    <property type="entry name" value="NAD(P)-binding Rossmann-fold domains"/>
    <property type="match status" value="1"/>
</dbReference>
<dbReference type="PANTHER" id="PTHR44229:SF8">
    <property type="entry name" value="ALCOHOL DEHYDROGENASE-RELATED"/>
    <property type="match status" value="1"/>
</dbReference>
<evidence type="ECO:0000256" key="1">
    <source>
        <dbReference type="ARBA" id="ARBA00006484"/>
    </source>
</evidence>
<dbReference type="GO" id="GO:0016616">
    <property type="term" value="F:oxidoreductase activity, acting on the CH-OH group of donors, NAD or NADP as acceptor"/>
    <property type="evidence" value="ECO:0007669"/>
    <property type="project" value="TreeGrafter"/>
</dbReference>
<dbReference type="Gene3D" id="3.40.50.720">
    <property type="entry name" value="NAD(P)-binding Rossmann-like Domain"/>
    <property type="match status" value="1"/>
</dbReference>
<comment type="caution">
    <text evidence="4">The sequence shown here is derived from an EMBL/GenBank/DDBJ whole genome shotgun (WGS) entry which is preliminary data.</text>
</comment>
<evidence type="ECO:0000313" key="4">
    <source>
        <dbReference type="EMBL" id="KAF2882139.1"/>
    </source>
</evidence>
<dbReference type="Proteomes" id="UP000801492">
    <property type="component" value="Unassembled WGS sequence"/>
</dbReference>
<name>A0A8K0C9V2_IGNLU</name>
<dbReference type="Pfam" id="PF00106">
    <property type="entry name" value="adh_short"/>
    <property type="match status" value="1"/>
</dbReference>
<dbReference type="GO" id="GO:0005737">
    <property type="term" value="C:cytoplasm"/>
    <property type="evidence" value="ECO:0007669"/>
    <property type="project" value="TreeGrafter"/>
</dbReference>
<gene>
    <name evidence="4" type="ORF">ILUMI_24061</name>
</gene>